<evidence type="ECO:0000256" key="4">
    <source>
        <dbReference type="ARBA" id="ARBA00022523"/>
    </source>
</evidence>
<reference evidence="9 10" key="2">
    <citation type="submission" date="2018-09" db="EMBL/GenBank/DDBJ databases">
        <title>A high-quality reference genome of wild soybean provides a powerful tool to mine soybean genomes.</title>
        <authorList>
            <person name="Xie M."/>
            <person name="Chung C.Y.L."/>
            <person name="Li M.-W."/>
            <person name="Wong F.-L."/>
            <person name="Chan T.-F."/>
            <person name="Lam H.-M."/>
        </authorList>
    </citation>
    <scope>NUCLEOTIDE SEQUENCE [LARGE SCALE GENOMIC DNA]</scope>
    <source>
        <strain evidence="10">cv. W05</strain>
        <tissue evidence="9">Hypocotyl of etiolated seedlings</tissue>
    </source>
</reference>
<evidence type="ECO:0000256" key="5">
    <source>
        <dbReference type="ARBA" id="ARBA00022729"/>
    </source>
</evidence>
<keyword evidence="5" id="KW-0732">Signal</keyword>
<dbReference type="Proteomes" id="UP000053555">
    <property type="component" value="Unassembled WGS sequence"/>
</dbReference>
<reference evidence="8" key="1">
    <citation type="submission" date="2014-07" db="EMBL/GenBank/DDBJ databases">
        <title>Identification of a novel salt tolerance gene in wild soybean by whole-genome sequencing.</title>
        <authorList>
            <person name="Lam H.-M."/>
            <person name="Qi X."/>
            <person name="Li M.-W."/>
            <person name="Liu X."/>
            <person name="Xie M."/>
            <person name="Ni M."/>
            <person name="Xu X."/>
        </authorList>
    </citation>
    <scope>NUCLEOTIDE SEQUENCE [LARGE SCALE GENOMIC DNA]</scope>
    <source>
        <tissue evidence="8">Root</tissue>
    </source>
</reference>
<dbReference type="PANTHER" id="PTHR31458:SF2">
    <property type="entry name" value="POLYGALACTURONASE 1 BETA-LIKE PROTEIN 2"/>
    <property type="match status" value="1"/>
</dbReference>
<dbReference type="InterPro" id="IPR004873">
    <property type="entry name" value="BURP_dom"/>
</dbReference>
<dbReference type="Proteomes" id="UP000289340">
    <property type="component" value="Chromosome 18"/>
</dbReference>
<sequence length="253" mass="27960">MTYGNIAATSPATVRASPTIVRTPTSPMRASTLMAPMLAATLTFQSYRKNFVGSGNEFTGYGTNSNVATLGFTNYGKGDASPNNTFTNYDMEMNVPEVMFKSYTDGTHGGTKSFVNYRDQANVGDDSFQSYAKNTKEGTQVDFKNYGNSFNPGSNTFKGYAKGEEWDHKLKHVLHVSDNSSMDKIIMDSLGECERAPSMESKTKINHEVAIYHLDTTVWSPTHNAFVALVLGPGQIEMCHWIFENDTTWTIVD</sequence>
<evidence type="ECO:0000256" key="3">
    <source>
        <dbReference type="ARBA" id="ARBA00022512"/>
    </source>
</evidence>
<evidence type="ECO:0000256" key="2">
    <source>
        <dbReference type="ARBA" id="ARBA00004271"/>
    </source>
</evidence>
<organism evidence="8">
    <name type="scientific">Glycine soja</name>
    <name type="common">Wild soybean</name>
    <dbReference type="NCBI Taxonomy" id="3848"/>
    <lineage>
        <taxon>Eukaryota</taxon>
        <taxon>Viridiplantae</taxon>
        <taxon>Streptophyta</taxon>
        <taxon>Embryophyta</taxon>
        <taxon>Tracheophyta</taxon>
        <taxon>Spermatophyta</taxon>
        <taxon>Magnoliopsida</taxon>
        <taxon>eudicotyledons</taxon>
        <taxon>Gunneridae</taxon>
        <taxon>Pentapetalae</taxon>
        <taxon>rosids</taxon>
        <taxon>fabids</taxon>
        <taxon>Fabales</taxon>
        <taxon>Fabaceae</taxon>
        <taxon>Papilionoideae</taxon>
        <taxon>50 kb inversion clade</taxon>
        <taxon>NPAAA clade</taxon>
        <taxon>indigoferoid/millettioid clade</taxon>
        <taxon>Phaseoleae</taxon>
        <taxon>Glycine</taxon>
        <taxon>Glycine subgen. Soja</taxon>
    </lineage>
</organism>
<keyword evidence="6" id="KW-0325">Glycoprotein</keyword>
<keyword evidence="3" id="KW-0964">Secreted</keyword>
<comment type="subcellular location">
    <subcellularLocation>
        <location evidence="1">Secreted</location>
        <location evidence="1">Cell wall</location>
    </subcellularLocation>
    <subcellularLocation>
        <location evidence="2">Secreted</location>
        <location evidence="2">Extracellular space</location>
        <location evidence="2">Apoplast</location>
    </subcellularLocation>
</comment>
<feature type="domain" description="BURP" evidence="7">
    <location>
        <begin position="200"/>
        <end position="252"/>
    </location>
</feature>
<gene>
    <name evidence="9" type="ORF">D0Y65_048400</name>
    <name evidence="8" type="ORF">glysoja_035433</name>
</gene>
<name>A0A0B2R476_GLYSO</name>
<dbReference type="PANTHER" id="PTHR31458">
    <property type="entry name" value="POLYGALACTURONASE 1 BETA-LIKE PROTEIN 2"/>
    <property type="match status" value="1"/>
</dbReference>
<dbReference type="EMBL" id="KN653592">
    <property type="protein sequence ID" value="KHN27019.1"/>
    <property type="molecule type" value="Genomic_DNA"/>
</dbReference>
<evidence type="ECO:0000256" key="1">
    <source>
        <dbReference type="ARBA" id="ARBA00004191"/>
    </source>
</evidence>
<evidence type="ECO:0000256" key="6">
    <source>
        <dbReference type="ARBA" id="ARBA00023180"/>
    </source>
</evidence>
<dbReference type="InterPro" id="IPR051897">
    <property type="entry name" value="PG-associated_BURP"/>
</dbReference>
<evidence type="ECO:0000313" key="10">
    <source>
        <dbReference type="Proteomes" id="UP000289340"/>
    </source>
</evidence>
<dbReference type="EMBL" id="QZWG01000018">
    <property type="protein sequence ID" value="RZB51961.1"/>
    <property type="molecule type" value="Genomic_DNA"/>
</dbReference>
<evidence type="ECO:0000313" key="8">
    <source>
        <dbReference type="EMBL" id="KHN27019.1"/>
    </source>
</evidence>
<evidence type="ECO:0000313" key="9">
    <source>
        <dbReference type="EMBL" id="RZB51961.1"/>
    </source>
</evidence>
<dbReference type="Pfam" id="PF03181">
    <property type="entry name" value="BURP"/>
    <property type="match status" value="1"/>
</dbReference>
<protein>
    <submittedName>
        <fullName evidence="9">Polygalacturonase 1 beta-like protein 3</fullName>
    </submittedName>
    <submittedName>
        <fullName evidence="8">Putative polygalacturonase non-catalytic subunit</fullName>
    </submittedName>
</protein>
<accession>A0A0B2R476</accession>
<keyword evidence="3" id="KW-0134">Cell wall</keyword>
<dbReference type="GO" id="GO:0048046">
    <property type="term" value="C:apoplast"/>
    <property type="evidence" value="ECO:0007669"/>
    <property type="project" value="UniProtKB-SubCell"/>
</dbReference>
<proteinExistence type="predicted"/>
<dbReference type="PROSITE" id="PS51277">
    <property type="entry name" value="BURP"/>
    <property type="match status" value="1"/>
</dbReference>
<dbReference type="AlphaFoldDB" id="A0A0B2R476"/>
<keyword evidence="10" id="KW-1185">Reference proteome</keyword>
<dbReference type="SMART" id="SM01045">
    <property type="entry name" value="BURP"/>
    <property type="match status" value="1"/>
</dbReference>
<keyword evidence="4" id="KW-0052">Apoplast</keyword>
<evidence type="ECO:0000259" key="7">
    <source>
        <dbReference type="PROSITE" id="PS51277"/>
    </source>
</evidence>